<reference evidence="1 2" key="1">
    <citation type="submission" date="2014-02" db="EMBL/GenBank/DDBJ databases">
        <authorList>
            <person name="Sibley D."/>
            <person name="Venepally P."/>
            <person name="Karamycheva S."/>
            <person name="Hadjithomas M."/>
            <person name="Khan A."/>
            <person name="Brunk B."/>
            <person name="Roos D."/>
            <person name="Caler E."/>
            <person name="Lorenzi H."/>
        </authorList>
    </citation>
    <scope>NUCLEOTIDE SEQUENCE [LARGE SCALE GENOMIC DNA]</scope>
    <source>
        <strain evidence="1 2">GAB2-2007-GAL-DOM2</strain>
    </source>
</reference>
<accession>A0A086KH73</accession>
<protein>
    <submittedName>
        <fullName evidence="1">Uncharacterized protein</fullName>
    </submittedName>
</protein>
<dbReference type="VEuPathDB" id="ToxoDB:TGDOM2_361080"/>
<evidence type="ECO:0000313" key="2">
    <source>
        <dbReference type="Proteomes" id="UP000028837"/>
    </source>
</evidence>
<dbReference type="AlphaFoldDB" id="A0A086KH73"/>
<gene>
    <name evidence="1" type="ORF">TGDOM2_361080</name>
</gene>
<sequence length="125" mass="14171">MSFSDQRVVDSYLLHHHQHSHLHLSRLLFPLRPFLSLFPSTSITFDGHLHLYKYTSTTYVYISVSPSIHVRRSPFPQPFLHRLRPLSSHCYAVSFLISFFGCLSLQCVSAACLSADCCSPSTSPS</sequence>
<dbReference type="EMBL" id="AHZU02000488">
    <property type="protein sequence ID" value="KFG43741.1"/>
    <property type="molecule type" value="Genomic_DNA"/>
</dbReference>
<proteinExistence type="predicted"/>
<dbReference type="Proteomes" id="UP000028837">
    <property type="component" value="Unassembled WGS sequence"/>
</dbReference>
<evidence type="ECO:0000313" key="1">
    <source>
        <dbReference type="EMBL" id="KFG43741.1"/>
    </source>
</evidence>
<organism evidence="1 2">
    <name type="scientific">Toxoplasma gondii GAB2-2007-GAL-DOM2</name>
    <dbReference type="NCBI Taxonomy" id="1130820"/>
    <lineage>
        <taxon>Eukaryota</taxon>
        <taxon>Sar</taxon>
        <taxon>Alveolata</taxon>
        <taxon>Apicomplexa</taxon>
        <taxon>Conoidasida</taxon>
        <taxon>Coccidia</taxon>
        <taxon>Eucoccidiorida</taxon>
        <taxon>Eimeriorina</taxon>
        <taxon>Sarcocystidae</taxon>
        <taxon>Toxoplasma</taxon>
    </lineage>
</organism>
<comment type="caution">
    <text evidence="1">The sequence shown here is derived from an EMBL/GenBank/DDBJ whole genome shotgun (WGS) entry which is preliminary data.</text>
</comment>
<name>A0A086KH73_TOXGO</name>